<dbReference type="EMBL" id="BKCJ010008711">
    <property type="protein sequence ID" value="GEU83587.1"/>
    <property type="molecule type" value="Genomic_DNA"/>
</dbReference>
<dbReference type="GO" id="GO:0008295">
    <property type="term" value="P:spermidine biosynthetic process"/>
    <property type="evidence" value="ECO:0007669"/>
    <property type="project" value="TreeGrafter"/>
</dbReference>
<sequence>MDESKCYRCTLDVQRISRDPIVVHEMFNGFVEMVSLYMICLTDESRCYRCIRDVQRISRDTIVCMRSSTDESRCYPCTRDVQRMSRDAIVALKMFNRFPEMLSLSKFNERISGNIGVIGFILCSTDGPPVDFKIPINPIEKVEGALEHRRELKFYNSQMHGAAFALPSFVKREVNFL</sequence>
<name>A0A6L2NDL7_TANCI</name>
<protein>
    <submittedName>
        <fullName evidence="1">Spermine synthase</fullName>
    </submittedName>
</protein>
<dbReference type="GO" id="GO:0004766">
    <property type="term" value="F:spermidine synthase activity"/>
    <property type="evidence" value="ECO:0007669"/>
    <property type="project" value="TreeGrafter"/>
</dbReference>
<organism evidence="1">
    <name type="scientific">Tanacetum cinerariifolium</name>
    <name type="common">Dalmatian daisy</name>
    <name type="synonym">Chrysanthemum cinerariifolium</name>
    <dbReference type="NCBI Taxonomy" id="118510"/>
    <lineage>
        <taxon>Eukaryota</taxon>
        <taxon>Viridiplantae</taxon>
        <taxon>Streptophyta</taxon>
        <taxon>Embryophyta</taxon>
        <taxon>Tracheophyta</taxon>
        <taxon>Spermatophyta</taxon>
        <taxon>Magnoliopsida</taxon>
        <taxon>eudicotyledons</taxon>
        <taxon>Gunneridae</taxon>
        <taxon>Pentapetalae</taxon>
        <taxon>asterids</taxon>
        <taxon>campanulids</taxon>
        <taxon>Asterales</taxon>
        <taxon>Asteraceae</taxon>
        <taxon>Asteroideae</taxon>
        <taxon>Anthemideae</taxon>
        <taxon>Anthemidinae</taxon>
        <taxon>Tanacetum</taxon>
    </lineage>
</organism>
<gene>
    <name evidence="1" type="ORF">Tci_055565</name>
</gene>
<dbReference type="InterPro" id="IPR029063">
    <property type="entry name" value="SAM-dependent_MTases_sf"/>
</dbReference>
<reference evidence="1" key="1">
    <citation type="journal article" date="2019" name="Sci. Rep.">
        <title>Draft genome of Tanacetum cinerariifolium, the natural source of mosquito coil.</title>
        <authorList>
            <person name="Yamashiro T."/>
            <person name="Shiraishi A."/>
            <person name="Satake H."/>
            <person name="Nakayama K."/>
        </authorList>
    </citation>
    <scope>NUCLEOTIDE SEQUENCE</scope>
</reference>
<dbReference type="PANTHER" id="PTHR11558">
    <property type="entry name" value="SPERMIDINE/SPERMINE SYNTHASE"/>
    <property type="match status" value="1"/>
</dbReference>
<dbReference type="AlphaFoldDB" id="A0A6L2NDL7"/>
<evidence type="ECO:0000313" key="1">
    <source>
        <dbReference type="EMBL" id="GEU83587.1"/>
    </source>
</evidence>
<dbReference type="Gene3D" id="3.40.50.150">
    <property type="entry name" value="Vaccinia Virus protein VP39"/>
    <property type="match status" value="1"/>
</dbReference>
<dbReference type="GO" id="GO:0005829">
    <property type="term" value="C:cytosol"/>
    <property type="evidence" value="ECO:0007669"/>
    <property type="project" value="TreeGrafter"/>
</dbReference>
<dbReference type="PANTHER" id="PTHR11558:SF25">
    <property type="entry name" value="SPERMINE SYNTHASE"/>
    <property type="match status" value="1"/>
</dbReference>
<proteinExistence type="predicted"/>
<dbReference type="InterPro" id="IPR001045">
    <property type="entry name" value="Spermi_synthase"/>
</dbReference>
<comment type="caution">
    <text evidence="1">The sequence shown here is derived from an EMBL/GenBank/DDBJ whole genome shotgun (WGS) entry which is preliminary data.</text>
</comment>
<accession>A0A6L2NDL7</accession>